<dbReference type="Pfam" id="PF01156">
    <property type="entry name" value="IU_nuc_hydro"/>
    <property type="match status" value="1"/>
</dbReference>
<accession>A0ABM5RSB7</accession>
<protein>
    <submittedName>
        <fullName evidence="4">Inosine-uridine preferring nucleoside hydrolase</fullName>
    </submittedName>
</protein>
<feature type="domain" description="Inosine/uridine-preferring nucleoside hydrolase" evidence="3">
    <location>
        <begin position="5"/>
        <end position="303"/>
    </location>
</feature>
<dbReference type="SUPFAM" id="SSF53590">
    <property type="entry name" value="Nucleoside hydrolase"/>
    <property type="match status" value="1"/>
</dbReference>
<dbReference type="Gene3D" id="3.90.245.10">
    <property type="entry name" value="Ribonucleoside hydrolase-like"/>
    <property type="match status" value="1"/>
</dbReference>
<reference evidence="4 5" key="1">
    <citation type="journal article" date="2015" name="Genome Announc.">
        <title>Genome Sequence of Corynebacterium ulcerans Strain FRC11.</title>
        <authorList>
            <person name="Benevides Lde J."/>
            <person name="Viana M.V."/>
            <person name="Mariano D.C."/>
            <person name="Rocha Fde S."/>
            <person name="Bagano P.C."/>
            <person name="Folador E.L."/>
            <person name="Pereira F.L."/>
            <person name="Dorella F.A."/>
            <person name="Leal C.A."/>
            <person name="Carvalho A.F."/>
            <person name="Soares Sde C."/>
            <person name="Carneiro A."/>
            <person name="Ramos R."/>
            <person name="Badell-Ocando E."/>
            <person name="Guiso N."/>
            <person name="Silva A."/>
            <person name="Figueiredo H."/>
            <person name="Azevedo V."/>
            <person name="Guimaraes L.C."/>
        </authorList>
    </citation>
    <scope>NUCLEOTIDE SEQUENCE [LARGE SCALE GENOMIC DNA]</scope>
    <source>
        <strain evidence="5">FRC0011</strain>
    </source>
</reference>
<organism evidence="4 5">
    <name type="scientific">Corynebacterium ramonii</name>
    <dbReference type="NCBI Taxonomy" id="3026968"/>
    <lineage>
        <taxon>Bacteria</taxon>
        <taxon>Bacillati</taxon>
        <taxon>Actinomycetota</taxon>
        <taxon>Actinomycetes</taxon>
        <taxon>Mycobacteriales</taxon>
        <taxon>Corynebacteriaceae</taxon>
        <taxon>Corynebacterium</taxon>
    </lineage>
</organism>
<dbReference type="InterPro" id="IPR036452">
    <property type="entry name" value="Ribo_hydro-like"/>
</dbReference>
<evidence type="ECO:0000259" key="3">
    <source>
        <dbReference type="Pfam" id="PF01156"/>
    </source>
</evidence>
<evidence type="ECO:0000256" key="2">
    <source>
        <dbReference type="ARBA" id="ARBA00023295"/>
    </source>
</evidence>
<dbReference type="InterPro" id="IPR001910">
    <property type="entry name" value="Inosine/uridine_hydrolase_dom"/>
</dbReference>
<keyword evidence="1 4" id="KW-0378">Hydrolase</keyword>
<evidence type="ECO:0000313" key="5">
    <source>
        <dbReference type="Proteomes" id="UP000029910"/>
    </source>
</evidence>
<dbReference type="PANTHER" id="PTHR12304">
    <property type="entry name" value="INOSINE-URIDINE PREFERRING NUCLEOSIDE HYDROLASE"/>
    <property type="match status" value="1"/>
</dbReference>
<gene>
    <name evidence="4" type="primary">iunH2</name>
    <name evidence="4" type="ORF">CulFRC11_1353</name>
</gene>
<dbReference type="Proteomes" id="UP000029910">
    <property type="component" value="Chromosome"/>
</dbReference>
<evidence type="ECO:0000313" key="4">
    <source>
        <dbReference type="EMBL" id="AIU32922.1"/>
    </source>
</evidence>
<dbReference type="RefSeq" id="WP_023635880.1">
    <property type="nucleotide sequence ID" value="NZ_CP009622.1"/>
</dbReference>
<dbReference type="GO" id="GO:0016787">
    <property type="term" value="F:hydrolase activity"/>
    <property type="evidence" value="ECO:0007669"/>
    <property type="project" value="UniProtKB-KW"/>
</dbReference>
<name>A0ABM5RSB7_9CORY</name>
<dbReference type="EMBL" id="CP009622">
    <property type="protein sequence ID" value="AIU32922.1"/>
    <property type="molecule type" value="Genomic_DNA"/>
</dbReference>
<dbReference type="InterPro" id="IPR023186">
    <property type="entry name" value="IUNH"/>
</dbReference>
<dbReference type="PANTHER" id="PTHR12304:SF4">
    <property type="entry name" value="URIDINE NUCLEOSIDASE"/>
    <property type="match status" value="1"/>
</dbReference>
<dbReference type="CDD" id="cd02650">
    <property type="entry name" value="nuc_hydro_CaPnhB"/>
    <property type="match status" value="1"/>
</dbReference>
<keyword evidence="2" id="KW-0326">Glycosidase</keyword>
<keyword evidence="5" id="KW-1185">Reference proteome</keyword>
<evidence type="ECO:0000256" key="1">
    <source>
        <dbReference type="ARBA" id="ARBA00022801"/>
    </source>
</evidence>
<sequence>MAKKVILDLDTGIDDALALAYALGSPELDLIGVTATYGNVLVDDGARNDLALLELFGRPDIPVFVGEPHARAKDEFSVLEISEFIHGKNGIGEAKIQQPQSCVSDKTAVDFLIESVAAYGDDLVIIPTGAMTNIAAAMDKDPDFAANAHIVFMGGALTVPGNVSTWAEANINQDPEAADMMVRECADVTMIGLDVTLQTLLTYEETATWRALNTEAATVLADATDYYIRAYDTVAPHLGGCGLHDPLAVAVAVDPSLVTVLPLNLKVDIEGPTRGRTIGNEVKLGEQHKNAQVAVAVDVERFLKEFMERITRVLVGNAIGR</sequence>
<proteinExistence type="predicted"/>